<dbReference type="EMBL" id="KZ819602">
    <property type="protein sequence ID" value="PWN37802.1"/>
    <property type="molecule type" value="Genomic_DNA"/>
</dbReference>
<keyword evidence="8" id="KW-1185">Reference proteome</keyword>
<dbReference type="GeneID" id="37018698"/>
<keyword evidence="4" id="KW-1015">Disulfide bond</keyword>
<dbReference type="Pfam" id="PF00578">
    <property type="entry name" value="AhpC-TSA"/>
    <property type="match status" value="1"/>
</dbReference>
<feature type="domain" description="Alkyl hydroperoxide reductase subunit C/ Thiol specific antioxidant" evidence="6">
    <location>
        <begin position="77"/>
        <end position="142"/>
    </location>
</feature>
<keyword evidence="3" id="KW-0560">Oxidoreductase</keyword>
<dbReference type="AlphaFoldDB" id="A0A316VJK4"/>
<evidence type="ECO:0000256" key="4">
    <source>
        <dbReference type="ARBA" id="ARBA00023157"/>
    </source>
</evidence>
<protein>
    <recommendedName>
        <fullName evidence="6">Alkyl hydroperoxide reductase subunit C/ Thiol specific antioxidant domain-containing protein</fullName>
    </recommendedName>
</protein>
<keyword evidence="1" id="KW-0575">Peroxidase</keyword>
<dbReference type="Gene3D" id="3.40.30.10">
    <property type="entry name" value="Glutaredoxin"/>
    <property type="match status" value="1"/>
</dbReference>
<organism evidence="7 8">
    <name type="scientific">Meira miltonrushii</name>
    <dbReference type="NCBI Taxonomy" id="1280837"/>
    <lineage>
        <taxon>Eukaryota</taxon>
        <taxon>Fungi</taxon>
        <taxon>Dikarya</taxon>
        <taxon>Basidiomycota</taxon>
        <taxon>Ustilaginomycotina</taxon>
        <taxon>Exobasidiomycetes</taxon>
        <taxon>Exobasidiales</taxon>
        <taxon>Brachybasidiaceae</taxon>
        <taxon>Meira</taxon>
    </lineage>
</organism>
<dbReference type="PANTHER" id="PTHR42801:SF21">
    <property type="entry name" value="BCPB PROTEIN"/>
    <property type="match status" value="1"/>
</dbReference>
<keyword evidence="2" id="KW-0049">Antioxidant</keyword>
<dbReference type="STRING" id="1280837.A0A316VJK4"/>
<dbReference type="PANTHER" id="PTHR42801">
    <property type="entry name" value="THIOREDOXIN-DEPENDENT PEROXIDE REDUCTASE"/>
    <property type="match status" value="1"/>
</dbReference>
<dbReference type="RefSeq" id="XP_025358104.1">
    <property type="nucleotide sequence ID" value="XM_025496917.1"/>
</dbReference>
<evidence type="ECO:0000256" key="2">
    <source>
        <dbReference type="ARBA" id="ARBA00022862"/>
    </source>
</evidence>
<reference evidence="7 8" key="1">
    <citation type="journal article" date="2018" name="Mol. Biol. Evol.">
        <title>Broad Genomic Sampling Reveals a Smut Pathogenic Ancestry of the Fungal Clade Ustilaginomycotina.</title>
        <authorList>
            <person name="Kijpornyongpan T."/>
            <person name="Mondo S.J."/>
            <person name="Barry K."/>
            <person name="Sandor L."/>
            <person name="Lee J."/>
            <person name="Lipzen A."/>
            <person name="Pangilinan J."/>
            <person name="LaButti K."/>
            <person name="Hainaut M."/>
            <person name="Henrissat B."/>
            <person name="Grigoriev I.V."/>
            <person name="Spatafora J.W."/>
            <person name="Aime M.C."/>
        </authorList>
    </citation>
    <scope>NUCLEOTIDE SEQUENCE [LARGE SCALE GENOMIC DNA]</scope>
    <source>
        <strain evidence="7 8">MCA 3882</strain>
    </source>
</reference>
<sequence length="185" mass="20453">MDQATTTSTSSSIGNPTSAIHLGGHPLPPLIELESTSGGYIDLFLLSLQRPVLLFIYPRTASEGEQVSDSWKNIPGAFGCTSHLRSVQESVKTLQAKEKDLVVFGLSGQSAKEQKSFSDRFKLGFPLLSDKDLLLQKALDLPTFTWNQNTYLQRITLLLREGQVTQYQFPIPQPTKAAEEALKML</sequence>
<evidence type="ECO:0000256" key="3">
    <source>
        <dbReference type="ARBA" id="ARBA00023002"/>
    </source>
</evidence>
<gene>
    <name evidence="7" type="ORF">FA14DRAFT_130712</name>
</gene>
<dbReference type="OrthoDB" id="338622at2759"/>
<evidence type="ECO:0000259" key="6">
    <source>
        <dbReference type="Pfam" id="PF00578"/>
    </source>
</evidence>
<dbReference type="GO" id="GO:0034599">
    <property type="term" value="P:cellular response to oxidative stress"/>
    <property type="evidence" value="ECO:0007669"/>
    <property type="project" value="TreeGrafter"/>
</dbReference>
<evidence type="ECO:0000256" key="5">
    <source>
        <dbReference type="ARBA" id="ARBA00023284"/>
    </source>
</evidence>
<accession>A0A316VJK4</accession>
<dbReference type="SUPFAM" id="SSF52833">
    <property type="entry name" value="Thioredoxin-like"/>
    <property type="match status" value="1"/>
</dbReference>
<proteinExistence type="predicted"/>
<dbReference type="InterPro" id="IPR036249">
    <property type="entry name" value="Thioredoxin-like_sf"/>
</dbReference>
<dbReference type="GO" id="GO:0045454">
    <property type="term" value="P:cell redox homeostasis"/>
    <property type="evidence" value="ECO:0007669"/>
    <property type="project" value="TreeGrafter"/>
</dbReference>
<dbReference type="Proteomes" id="UP000245771">
    <property type="component" value="Unassembled WGS sequence"/>
</dbReference>
<dbReference type="InParanoid" id="A0A316VJK4"/>
<evidence type="ECO:0000313" key="8">
    <source>
        <dbReference type="Proteomes" id="UP000245771"/>
    </source>
</evidence>
<evidence type="ECO:0000313" key="7">
    <source>
        <dbReference type="EMBL" id="PWN37802.1"/>
    </source>
</evidence>
<dbReference type="InterPro" id="IPR050924">
    <property type="entry name" value="Peroxiredoxin_BCP/PrxQ"/>
</dbReference>
<keyword evidence="5" id="KW-0676">Redox-active center</keyword>
<name>A0A316VJK4_9BASI</name>
<dbReference type="GO" id="GO:0005737">
    <property type="term" value="C:cytoplasm"/>
    <property type="evidence" value="ECO:0007669"/>
    <property type="project" value="TreeGrafter"/>
</dbReference>
<dbReference type="GO" id="GO:0008379">
    <property type="term" value="F:thioredoxin peroxidase activity"/>
    <property type="evidence" value="ECO:0007669"/>
    <property type="project" value="TreeGrafter"/>
</dbReference>
<feature type="non-terminal residue" evidence="7">
    <location>
        <position position="185"/>
    </location>
</feature>
<dbReference type="InterPro" id="IPR000866">
    <property type="entry name" value="AhpC/TSA"/>
</dbReference>
<evidence type="ECO:0000256" key="1">
    <source>
        <dbReference type="ARBA" id="ARBA00022559"/>
    </source>
</evidence>